<dbReference type="InterPro" id="IPR036291">
    <property type="entry name" value="NAD(P)-bd_dom_sf"/>
</dbReference>
<evidence type="ECO:0000256" key="11">
    <source>
        <dbReference type="ARBA" id="ARBA00038983"/>
    </source>
</evidence>
<reference evidence="18" key="1">
    <citation type="submission" date="2012-06" db="EMBL/GenBank/DDBJ databases">
        <title>Complete sequence of chromosome of Desulfomonile tiedjei DSM 6799.</title>
        <authorList>
            <person name="Lucas S."/>
            <person name="Copeland A."/>
            <person name="Lapidus A."/>
            <person name="Glavina del Rio T."/>
            <person name="Dalin E."/>
            <person name="Tice H."/>
            <person name="Bruce D."/>
            <person name="Goodwin L."/>
            <person name="Pitluck S."/>
            <person name="Peters L."/>
            <person name="Ovchinnikova G."/>
            <person name="Zeytun A."/>
            <person name="Lu M."/>
            <person name="Kyrpides N."/>
            <person name="Mavromatis K."/>
            <person name="Ivanova N."/>
            <person name="Brettin T."/>
            <person name="Detter J.C."/>
            <person name="Han C."/>
            <person name="Larimer F."/>
            <person name="Land M."/>
            <person name="Hauser L."/>
            <person name="Markowitz V."/>
            <person name="Cheng J.-F."/>
            <person name="Hugenholtz P."/>
            <person name="Woyke T."/>
            <person name="Wu D."/>
            <person name="Spring S."/>
            <person name="Schroeder M."/>
            <person name="Brambilla E."/>
            <person name="Klenk H.-P."/>
            <person name="Eisen J.A."/>
        </authorList>
    </citation>
    <scope>NUCLEOTIDE SEQUENCE [LARGE SCALE GENOMIC DNA]</scope>
    <source>
        <strain evidence="18">ATCC 49306 / DSM 6799 / DCB-1</strain>
    </source>
</reference>
<feature type="binding site" evidence="14">
    <location>
        <position position="155"/>
    </location>
    <ligand>
        <name>(S)-2,3,4,5-tetrahydrodipicolinate</name>
        <dbReference type="ChEBI" id="CHEBI:16845"/>
    </ligand>
</feature>
<feature type="binding site" evidence="14">
    <location>
        <position position="36"/>
    </location>
    <ligand>
        <name>NADP(+)</name>
        <dbReference type="ChEBI" id="CHEBI:58349"/>
    </ligand>
</feature>
<dbReference type="InterPro" id="IPR000846">
    <property type="entry name" value="DapB_N"/>
</dbReference>
<dbReference type="KEGG" id="dti:Desti_3076"/>
<dbReference type="InterPro" id="IPR022663">
    <property type="entry name" value="DapB_C"/>
</dbReference>
<evidence type="ECO:0000313" key="18">
    <source>
        <dbReference type="Proteomes" id="UP000006055"/>
    </source>
</evidence>
<feature type="binding site" evidence="14">
    <location>
        <position position="33"/>
    </location>
    <ligand>
        <name>NAD(+)</name>
        <dbReference type="ChEBI" id="CHEBI:57540"/>
    </ligand>
</feature>
<feature type="binding site" evidence="14">
    <location>
        <begin position="97"/>
        <end position="99"/>
    </location>
    <ligand>
        <name>NAD(+)</name>
        <dbReference type="ChEBI" id="CHEBI:57540"/>
    </ligand>
</feature>
<keyword evidence="3 14" id="KW-0963">Cytoplasm</keyword>
<evidence type="ECO:0000256" key="1">
    <source>
        <dbReference type="ARBA" id="ARBA00004496"/>
    </source>
</evidence>
<dbReference type="Gene3D" id="3.30.360.10">
    <property type="entry name" value="Dihydrodipicolinate Reductase, domain 2"/>
    <property type="match status" value="1"/>
</dbReference>
<dbReference type="NCBIfam" id="TIGR00036">
    <property type="entry name" value="dapB"/>
    <property type="match status" value="1"/>
</dbReference>
<comment type="function">
    <text evidence="14">Catalyzes the conversion of 4-hydroxy-tetrahydrodipicolinate (HTPA) to tetrahydrodipicolinate.</text>
</comment>
<comment type="subunit">
    <text evidence="14">Homotetramer.</text>
</comment>
<dbReference type="InterPro" id="IPR022664">
    <property type="entry name" value="DapB_N_CS"/>
</dbReference>
<dbReference type="GO" id="GO:0019877">
    <property type="term" value="P:diaminopimelate biosynthetic process"/>
    <property type="evidence" value="ECO:0007669"/>
    <property type="project" value="UniProtKB-UniRule"/>
</dbReference>
<dbReference type="GO" id="GO:0009089">
    <property type="term" value="P:lysine biosynthetic process via diaminopimelate"/>
    <property type="evidence" value="ECO:0007669"/>
    <property type="project" value="UniProtKB-UniRule"/>
</dbReference>
<proteinExistence type="inferred from homology"/>
<comment type="caution">
    <text evidence="14">Was originally thought to be a dihydrodipicolinate reductase (DHDPR), catalyzing the conversion of dihydrodipicolinate to tetrahydrodipicolinate. However, it was shown in E.coli that the substrate of the enzymatic reaction is not dihydrodipicolinate (DHDP) but in fact (2S,4S)-4-hydroxy-2,3,4,5-tetrahydrodipicolinic acid (HTPA), the product released by the DapA-catalyzed reaction.</text>
</comment>
<evidence type="ECO:0000256" key="2">
    <source>
        <dbReference type="ARBA" id="ARBA00006642"/>
    </source>
</evidence>
<keyword evidence="7 14" id="KW-0560">Oxidoreductase</keyword>
<dbReference type="Gene3D" id="3.40.50.720">
    <property type="entry name" value="NAD(P)-binding Rossmann-like Domain"/>
    <property type="match status" value="1"/>
</dbReference>
<organism evidence="17 18">
    <name type="scientific">Desulfomonile tiedjei (strain ATCC 49306 / DSM 6799 / DCB-1)</name>
    <dbReference type="NCBI Taxonomy" id="706587"/>
    <lineage>
        <taxon>Bacteria</taxon>
        <taxon>Pseudomonadati</taxon>
        <taxon>Thermodesulfobacteriota</taxon>
        <taxon>Desulfomonilia</taxon>
        <taxon>Desulfomonilales</taxon>
        <taxon>Desulfomonilaceae</taxon>
        <taxon>Desulfomonile</taxon>
    </lineage>
</organism>
<dbReference type="UniPathway" id="UPA00034">
    <property type="reaction ID" value="UER00018"/>
</dbReference>
<feature type="binding site" evidence="14">
    <location>
        <begin position="121"/>
        <end position="124"/>
    </location>
    <ligand>
        <name>NAD(+)</name>
        <dbReference type="ChEBI" id="CHEBI:57540"/>
    </ligand>
</feature>
<dbReference type="PROSITE" id="PS01298">
    <property type="entry name" value="DAPB"/>
    <property type="match status" value="1"/>
</dbReference>
<name>I4C847_DESTA</name>
<feature type="binding site" evidence="14">
    <location>
        <begin position="7"/>
        <end position="12"/>
    </location>
    <ligand>
        <name>NAD(+)</name>
        <dbReference type="ChEBI" id="CHEBI:57540"/>
    </ligand>
</feature>
<comment type="subcellular location">
    <subcellularLocation>
        <location evidence="1 14">Cytoplasm</location>
    </subcellularLocation>
</comment>
<dbReference type="PATRIC" id="fig|706587.4.peg.3498"/>
<dbReference type="SUPFAM" id="SSF55347">
    <property type="entry name" value="Glyceraldehyde-3-phosphate dehydrogenase-like, C-terminal domain"/>
    <property type="match status" value="1"/>
</dbReference>
<dbReference type="GO" id="GO:0050661">
    <property type="term" value="F:NADP binding"/>
    <property type="evidence" value="ECO:0007669"/>
    <property type="project" value="UniProtKB-UniRule"/>
</dbReference>
<feature type="domain" description="Dihydrodipicolinate reductase N-terminal" evidence="15">
    <location>
        <begin position="1"/>
        <end position="124"/>
    </location>
</feature>
<dbReference type="FunFam" id="3.40.50.720:FF:000048">
    <property type="entry name" value="4-hydroxy-tetrahydrodipicolinate reductase"/>
    <property type="match status" value="1"/>
</dbReference>
<dbReference type="EMBL" id="CP003360">
    <property type="protein sequence ID" value="AFM25738.1"/>
    <property type="molecule type" value="Genomic_DNA"/>
</dbReference>
<evidence type="ECO:0000256" key="14">
    <source>
        <dbReference type="HAMAP-Rule" id="MF_00102"/>
    </source>
</evidence>
<dbReference type="InterPro" id="IPR023940">
    <property type="entry name" value="DHDPR_bac"/>
</dbReference>
<evidence type="ECO:0000256" key="8">
    <source>
        <dbReference type="ARBA" id="ARBA00023027"/>
    </source>
</evidence>
<dbReference type="Pfam" id="PF05173">
    <property type="entry name" value="DapB_C"/>
    <property type="match status" value="1"/>
</dbReference>
<dbReference type="HAMAP" id="MF_00102">
    <property type="entry name" value="DapB"/>
    <property type="match status" value="1"/>
</dbReference>
<comment type="similarity">
    <text evidence="2 14">Belongs to the DapB family.</text>
</comment>
<accession>I4C847</accession>
<evidence type="ECO:0000313" key="17">
    <source>
        <dbReference type="EMBL" id="AFM25738.1"/>
    </source>
</evidence>
<dbReference type="FunFam" id="3.30.360.10:FF:000004">
    <property type="entry name" value="4-hydroxy-tetrahydrodipicolinate reductase"/>
    <property type="match status" value="1"/>
</dbReference>
<evidence type="ECO:0000256" key="6">
    <source>
        <dbReference type="ARBA" id="ARBA00022915"/>
    </source>
</evidence>
<keyword evidence="6 14" id="KW-0220">Diaminopimelate biosynthesis</keyword>
<dbReference type="eggNOG" id="COG0289">
    <property type="taxonomic scope" value="Bacteria"/>
</dbReference>
<keyword evidence="4 14" id="KW-0028">Amino-acid biosynthesis</keyword>
<evidence type="ECO:0000256" key="9">
    <source>
        <dbReference type="ARBA" id="ARBA00023154"/>
    </source>
</evidence>
<keyword evidence="5 14" id="KW-0521">NADP</keyword>
<feature type="binding site" evidence="14">
    <location>
        <begin position="164"/>
        <end position="165"/>
    </location>
    <ligand>
        <name>(S)-2,3,4,5-tetrahydrodipicolinate</name>
        <dbReference type="ChEBI" id="CHEBI:16845"/>
    </ligand>
</feature>
<dbReference type="EC" id="1.17.1.8" evidence="11 14"/>
<dbReference type="PANTHER" id="PTHR20836">
    <property type="entry name" value="DIHYDRODIPICOLINATE REDUCTASE"/>
    <property type="match status" value="1"/>
</dbReference>
<comment type="catalytic activity">
    <reaction evidence="13 14">
        <text>(S)-2,3,4,5-tetrahydrodipicolinate + NAD(+) + H2O = (2S,4S)-4-hydroxy-2,3,4,5-tetrahydrodipicolinate + NADH + H(+)</text>
        <dbReference type="Rhea" id="RHEA:35323"/>
        <dbReference type="ChEBI" id="CHEBI:15377"/>
        <dbReference type="ChEBI" id="CHEBI:15378"/>
        <dbReference type="ChEBI" id="CHEBI:16845"/>
        <dbReference type="ChEBI" id="CHEBI:57540"/>
        <dbReference type="ChEBI" id="CHEBI:57945"/>
        <dbReference type="ChEBI" id="CHEBI:67139"/>
        <dbReference type="EC" id="1.17.1.8"/>
    </reaction>
</comment>
<dbReference type="PANTHER" id="PTHR20836:SF0">
    <property type="entry name" value="4-HYDROXY-TETRAHYDRODIPICOLINATE REDUCTASE 1, CHLOROPLASTIC-RELATED"/>
    <property type="match status" value="1"/>
</dbReference>
<evidence type="ECO:0000259" key="16">
    <source>
        <dbReference type="Pfam" id="PF05173"/>
    </source>
</evidence>
<evidence type="ECO:0000259" key="15">
    <source>
        <dbReference type="Pfam" id="PF01113"/>
    </source>
</evidence>
<dbReference type="SUPFAM" id="SSF51735">
    <property type="entry name" value="NAD(P)-binding Rossmann-fold domains"/>
    <property type="match status" value="1"/>
</dbReference>
<evidence type="ECO:0000256" key="3">
    <source>
        <dbReference type="ARBA" id="ARBA00022490"/>
    </source>
</evidence>
<gene>
    <name evidence="14" type="primary">dapB</name>
    <name evidence="17" type="ordered locus">Desti_3076</name>
</gene>
<dbReference type="GO" id="GO:0016726">
    <property type="term" value="F:oxidoreductase activity, acting on CH or CH2 groups, NAD or NADP as acceptor"/>
    <property type="evidence" value="ECO:0007669"/>
    <property type="project" value="UniProtKB-UniRule"/>
</dbReference>
<keyword evidence="18" id="KW-1185">Reference proteome</keyword>
<dbReference type="Pfam" id="PF01113">
    <property type="entry name" value="DapB_N"/>
    <property type="match status" value="1"/>
</dbReference>
<comment type="catalytic activity">
    <reaction evidence="12 14">
        <text>(S)-2,3,4,5-tetrahydrodipicolinate + NADP(+) + H2O = (2S,4S)-4-hydroxy-2,3,4,5-tetrahydrodipicolinate + NADPH + H(+)</text>
        <dbReference type="Rhea" id="RHEA:35331"/>
        <dbReference type="ChEBI" id="CHEBI:15377"/>
        <dbReference type="ChEBI" id="CHEBI:15378"/>
        <dbReference type="ChEBI" id="CHEBI:16845"/>
        <dbReference type="ChEBI" id="CHEBI:57783"/>
        <dbReference type="ChEBI" id="CHEBI:58349"/>
        <dbReference type="ChEBI" id="CHEBI:67139"/>
        <dbReference type="EC" id="1.17.1.8"/>
    </reaction>
</comment>
<dbReference type="STRING" id="706587.Desti_3076"/>
<dbReference type="HOGENOM" id="CLU_047479_2_1_7"/>
<dbReference type="GO" id="GO:0005829">
    <property type="term" value="C:cytosol"/>
    <property type="evidence" value="ECO:0007669"/>
    <property type="project" value="TreeGrafter"/>
</dbReference>
<dbReference type="OrthoDB" id="9790352at2"/>
<evidence type="ECO:0000256" key="13">
    <source>
        <dbReference type="ARBA" id="ARBA00049396"/>
    </source>
</evidence>
<dbReference type="RefSeq" id="WP_014810875.1">
    <property type="nucleotide sequence ID" value="NC_018025.1"/>
</dbReference>
<feature type="active site" description="Proton donor/acceptor" evidence="14">
    <location>
        <position position="154"/>
    </location>
</feature>
<evidence type="ECO:0000256" key="12">
    <source>
        <dbReference type="ARBA" id="ARBA00049080"/>
    </source>
</evidence>
<dbReference type="CDD" id="cd02274">
    <property type="entry name" value="DHDPR_N"/>
    <property type="match status" value="1"/>
</dbReference>
<dbReference type="GO" id="GO:0008839">
    <property type="term" value="F:4-hydroxy-tetrahydrodipicolinate reductase"/>
    <property type="evidence" value="ECO:0007669"/>
    <property type="project" value="UniProtKB-UniRule"/>
</dbReference>
<keyword evidence="9 14" id="KW-0457">Lysine biosynthesis</keyword>
<dbReference type="PIRSF" id="PIRSF000161">
    <property type="entry name" value="DHPR"/>
    <property type="match status" value="1"/>
</dbReference>
<keyword evidence="8 14" id="KW-0520">NAD</keyword>
<evidence type="ECO:0000256" key="5">
    <source>
        <dbReference type="ARBA" id="ARBA00022857"/>
    </source>
</evidence>
<evidence type="ECO:0000256" key="7">
    <source>
        <dbReference type="ARBA" id="ARBA00023002"/>
    </source>
</evidence>
<dbReference type="GO" id="GO:0051287">
    <property type="term" value="F:NAD binding"/>
    <property type="evidence" value="ECO:0007669"/>
    <property type="project" value="UniProtKB-UniRule"/>
</dbReference>
<comment type="pathway">
    <text evidence="10 14">Amino-acid biosynthesis; L-lysine biosynthesis via DAP pathway; (S)-tetrahydrodipicolinate from L-aspartate: step 4/4.</text>
</comment>
<dbReference type="AlphaFoldDB" id="I4C847"/>
<feature type="active site" description="Proton donor" evidence="14">
    <location>
        <position position="158"/>
    </location>
</feature>
<sequence length="269" mass="28649">MKIAVCGAAGRMGRRIVALAHEHPEMQIVGALEFPKHPALGNDAGEIAGIGHIAVPITSDLDEILKKCDVLVDFSSPDTSLRNIKAATESGKAIVVGTTGFSESQRKEIEKIGPTTRCLVAPNMSVGVNLLFNLTETVARALGDAYDVEIIEAHHNLKKDAPSGTAVKLAQLAAQALDRDLEEVGVYGRKGIVGERKNHEIGVMAVRGGDIVGEHTVMFVTGGERIELIHRAHSRDALAKGAVRAALWIYSQPPGLYDMQDVLGLKAGK</sequence>
<dbReference type="Proteomes" id="UP000006055">
    <property type="component" value="Chromosome"/>
</dbReference>
<feature type="domain" description="Dihydrodipicolinate reductase C-terminal" evidence="16">
    <location>
        <begin position="127"/>
        <end position="263"/>
    </location>
</feature>
<evidence type="ECO:0000256" key="4">
    <source>
        <dbReference type="ARBA" id="ARBA00022605"/>
    </source>
</evidence>
<protein>
    <recommendedName>
        <fullName evidence="11 14">4-hydroxy-tetrahydrodipicolinate reductase</fullName>
        <shortName evidence="14">HTPA reductase</shortName>
        <ecNumber evidence="11 14">1.17.1.8</ecNumber>
    </recommendedName>
</protein>
<evidence type="ECO:0000256" key="10">
    <source>
        <dbReference type="ARBA" id="ARBA00037922"/>
    </source>
</evidence>